<feature type="transmembrane region" description="Helical" evidence="2">
    <location>
        <begin position="86"/>
        <end position="108"/>
    </location>
</feature>
<keyword evidence="2" id="KW-1133">Transmembrane helix</keyword>
<evidence type="ECO:0000256" key="2">
    <source>
        <dbReference type="SAM" id="Phobius"/>
    </source>
</evidence>
<accession>A0A2T9Z3S6</accession>
<sequence length="189" mass="21519">MSNMAKTKKKSAISDNYNKRTSQGRALQIPIKTAESHSSRSKPIVLTMPSTSTSPSSIHLSVSGTLEDQAIRNYVNEREHALKKKYYISNGIFGILFITVIVLCLSTLKKVDFKIKIIIISISASITFSALLTNYLIRRKKLKSLKKYEENTLKRRQSDLTTFSSGRRKMSSISDINYPDQQYLYKEKI</sequence>
<evidence type="ECO:0000313" key="4">
    <source>
        <dbReference type="Proteomes" id="UP000245699"/>
    </source>
</evidence>
<protein>
    <submittedName>
        <fullName evidence="3">Uncharacterized protein</fullName>
    </submittedName>
</protein>
<feature type="compositionally biased region" description="Polar residues" evidence="1">
    <location>
        <begin position="13"/>
        <end position="24"/>
    </location>
</feature>
<name>A0A2T9Z3S6_9FUNG</name>
<keyword evidence="2" id="KW-0812">Transmembrane</keyword>
<keyword evidence="4" id="KW-1185">Reference proteome</keyword>
<gene>
    <name evidence="3" type="ORF">BB559_000867</name>
</gene>
<comment type="caution">
    <text evidence="3">The sequence shown here is derived from an EMBL/GenBank/DDBJ whole genome shotgun (WGS) entry which is preliminary data.</text>
</comment>
<organism evidence="3 4">
    <name type="scientific">Furculomyces boomerangus</name>
    <dbReference type="NCBI Taxonomy" id="61424"/>
    <lineage>
        <taxon>Eukaryota</taxon>
        <taxon>Fungi</taxon>
        <taxon>Fungi incertae sedis</taxon>
        <taxon>Zoopagomycota</taxon>
        <taxon>Kickxellomycotina</taxon>
        <taxon>Harpellomycetes</taxon>
        <taxon>Harpellales</taxon>
        <taxon>Harpellaceae</taxon>
        <taxon>Furculomyces</taxon>
    </lineage>
</organism>
<feature type="transmembrane region" description="Helical" evidence="2">
    <location>
        <begin position="114"/>
        <end position="137"/>
    </location>
</feature>
<feature type="compositionally biased region" description="Basic residues" evidence="1">
    <location>
        <begin position="1"/>
        <end position="11"/>
    </location>
</feature>
<dbReference type="AlphaFoldDB" id="A0A2T9Z3S6"/>
<keyword evidence="2" id="KW-0472">Membrane</keyword>
<evidence type="ECO:0000256" key="1">
    <source>
        <dbReference type="SAM" id="MobiDB-lite"/>
    </source>
</evidence>
<evidence type="ECO:0000313" key="3">
    <source>
        <dbReference type="EMBL" id="PVU99258.1"/>
    </source>
</evidence>
<dbReference type="Proteomes" id="UP000245699">
    <property type="component" value="Unassembled WGS sequence"/>
</dbReference>
<proteinExistence type="predicted"/>
<dbReference type="EMBL" id="MBFT01000046">
    <property type="protein sequence ID" value="PVU99258.1"/>
    <property type="molecule type" value="Genomic_DNA"/>
</dbReference>
<reference evidence="3 4" key="1">
    <citation type="journal article" date="2018" name="MBio">
        <title>Comparative Genomics Reveals the Core Gene Toolbox for the Fungus-Insect Symbiosis.</title>
        <authorList>
            <person name="Wang Y."/>
            <person name="Stata M."/>
            <person name="Wang W."/>
            <person name="Stajich J.E."/>
            <person name="White M.M."/>
            <person name="Moncalvo J.M."/>
        </authorList>
    </citation>
    <scope>NUCLEOTIDE SEQUENCE [LARGE SCALE GENOMIC DNA]</scope>
    <source>
        <strain evidence="3 4">AUS-77-4</strain>
    </source>
</reference>
<feature type="region of interest" description="Disordered" evidence="1">
    <location>
        <begin position="1"/>
        <end position="24"/>
    </location>
</feature>